<dbReference type="RefSeq" id="WP_183339044.1">
    <property type="nucleotide sequence ID" value="NZ_JACHZG010000001.1"/>
</dbReference>
<dbReference type="GO" id="GO:0009231">
    <property type="term" value="P:riboflavin biosynthetic process"/>
    <property type="evidence" value="ECO:0007669"/>
    <property type="project" value="InterPro"/>
</dbReference>
<dbReference type="SUPFAM" id="SSF53597">
    <property type="entry name" value="Dihydrofolate reductase-like"/>
    <property type="match status" value="1"/>
</dbReference>
<accession>A0A7W5JWM0</accession>
<evidence type="ECO:0000313" key="3">
    <source>
        <dbReference type="Proteomes" id="UP000565572"/>
    </source>
</evidence>
<dbReference type="InterPro" id="IPR050765">
    <property type="entry name" value="Riboflavin_Biosynth_HTPR"/>
</dbReference>
<dbReference type="GO" id="GO:0008703">
    <property type="term" value="F:5-amino-6-(5-phosphoribosylamino)uracil reductase activity"/>
    <property type="evidence" value="ECO:0007669"/>
    <property type="project" value="InterPro"/>
</dbReference>
<name>A0A7W5JWM0_9ACTN</name>
<gene>
    <name evidence="2" type="ORF">FHX39_002613</name>
</gene>
<proteinExistence type="predicted"/>
<dbReference type="InterPro" id="IPR024072">
    <property type="entry name" value="DHFR-like_dom_sf"/>
</dbReference>
<keyword evidence="3" id="KW-1185">Reference proteome</keyword>
<evidence type="ECO:0000259" key="1">
    <source>
        <dbReference type="Pfam" id="PF01872"/>
    </source>
</evidence>
<dbReference type="Gene3D" id="3.40.430.10">
    <property type="entry name" value="Dihydrofolate Reductase, subunit A"/>
    <property type="match status" value="1"/>
</dbReference>
<dbReference type="Pfam" id="PF01872">
    <property type="entry name" value="RibD_C"/>
    <property type="match status" value="1"/>
</dbReference>
<evidence type="ECO:0000313" key="2">
    <source>
        <dbReference type="EMBL" id="MBB3327669.1"/>
    </source>
</evidence>
<dbReference type="AlphaFoldDB" id="A0A7W5JWM0"/>
<dbReference type="InterPro" id="IPR002734">
    <property type="entry name" value="RibDG_C"/>
</dbReference>
<organism evidence="2 3">
    <name type="scientific">Microlunatus antarcticus</name>
    <dbReference type="NCBI Taxonomy" id="53388"/>
    <lineage>
        <taxon>Bacteria</taxon>
        <taxon>Bacillati</taxon>
        <taxon>Actinomycetota</taxon>
        <taxon>Actinomycetes</taxon>
        <taxon>Propionibacteriales</taxon>
        <taxon>Propionibacteriaceae</taxon>
        <taxon>Microlunatus</taxon>
    </lineage>
</organism>
<dbReference type="PANTHER" id="PTHR38011">
    <property type="entry name" value="DIHYDROFOLATE REDUCTASE FAMILY PROTEIN (AFU_ORTHOLOGUE AFUA_8G06820)"/>
    <property type="match status" value="1"/>
</dbReference>
<dbReference type="PANTHER" id="PTHR38011:SF11">
    <property type="entry name" value="2,5-DIAMINO-6-RIBOSYLAMINO-4(3H)-PYRIMIDINONE 5'-PHOSPHATE REDUCTASE"/>
    <property type="match status" value="1"/>
</dbReference>
<dbReference type="EMBL" id="JACHZG010000001">
    <property type="protein sequence ID" value="MBB3327669.1"/>
    <property type="molecule type" value="Genomic_DNA"/>
</dbReference>
<reference evidence="2 3" key="1">
    <citation type="submission" date="2020-08" db="EMBL/GenBank/DDBJ databases">
        <title>Sequencing the genomes of 1000 actinobacteria strains.</title>
        <authorList>
            <person name="Klenk H.-P."/>
        </authorList>
    </citation>
    <scope>NUCLEOTIDE SEQUENCE [LARGE SCALE GENOMIC DNA]</scope>
    <source>
        <strain evidence="2 3">DSM 11053</strain>
    </source>
</reference>
<protein>
    <submittedName>
        <fullName evidence="2">Dihydrofolate reductase</fullName>
    </submittedName>
</protein>
<comment type="caution">
    <text evidence="2">The sequence shown here is derived from an EMBL/GenBank/DDBJ whole genome shotgun (WGS) entry which is preliminary data.</text>
</comment>
<dbReference type="Proteomes" id="UP000565572">
    <property type="component" value="Unassembled WGS sequence"/>
</dbReference>
<feature type="domain" description="Bacterial bifunctional deaminase-reductase C-terminal" evidence="1">
    <location>
        <begin position="4"/>
        <end position="173"/>
    </location>
</feature>
<sequence>MGKIKVHEFTTLDGSVGVPMWTMDFPFTPEQITETGALTGAASGILLGRATYEMFGPAWSQRTVEDDPGAPFFNDTRKYVVSSTLTEPTWGPATVLPYDAIRIAQLKDEVDGDLYVSGSGTLVRSLIADGLVDELHLFVYPVGLGEGPYLFPPGGARATLALLGSTAYENGVVHLTYGPAAG</sequence>